<dbReference type="RefSeq" id="WP_271087866.1">
    <property type="nucleotide sequence ID" value="NZ_JAPJZH010000002.1"/>
</dbReference>
<keyword evidence="3" id="KW-0804">Transcription</keyword>
<dbReference type="PANTHER" id="PTHR42756:SF1">
    <property type="entry name" value="TRANSCRIPTIONAL REPRESSOR OF EMRAB OPERON"/>
    <property type="match status" value="1"/>
</dbReference>
<evidence type="ECO:0000313" key="6">
    <source>
        <dbReference type="Proteomes" id="UP001148313"/>
    </source>
</evidence>
<accession>A0ABT4VHZ2</accession>
<protein>
    <submittedName>
        <fullName evidence="5">MarR family transcriptional regulator</fullName>
    </submittedName>
</protein>
<dbReference type="InterPro" id="IPR000835">
    <property type="entry name" value="HTH_MarR-typ"/>
</dbReference>
<dbReference type="Pfam" id="PF01047">
    <property type="entry name" value="MarR"/>
    <property type="match status" value="1"/>
</dbReference>
<dbReference type="InterPro" id="IPR036388">
    <property type="entry name" value="WH-like_DNA-bd_sf"/>
</dbReference>
<sequence length="159" mass="18462">MNKNQALPWDNPRFKNWIAVARASQLIHQKLARALAPLDIKVPHLDILANLYRFEGISQQDLAHKLLVGRSNISMLLPQIEKRGLIERRKDESDKRVLRLYLTDKGREITLKALAIELELIEHSMSTTSTDDCNFVGEVMSRMIRQMESWEMEREPQEG</sequence>
<dbReference type="InterPro" id="IPR036390">
    <property type="entry name" value="WH_DNA-bd_sf"/>
</dbReference>
<evidence type="ECO:0000256" key="1">
    <source>
        <dbReference type="ARBA" id="ARBA00023015"/>
    </source>
</evidence>
<keyword evidence="1" id="KW-0805">Transcription regulation</keyword>
<reference evidence="5" key="1">
    <citation type="submission" date="2022-11" db="EMBL/GenBank/DDBJ databases">
        <title>Hoeflea poritis sp. nov., isolated from scleractinian coral Porites lutea.</title>
        <authorList>
            <person name="Zhang G."/>
            <person name="Wei Q."/>
            <person name="Cai L."/>
        </authorList>
    </citation>
    <scope>NUCLEOTIDE SEQUENCE</scope>
    <source>
        <strain evidence="5">E7-10</strain>
    </source>
</reference>
<dbReference type="EMBL" id="JAPJZH010000002">
    <property type="protein sequence ID" value="MDA4844333.1"/>
    <property type="molecule type" value="Genomic_DNA"/>
</dbReference>
<proteinExistence type="predicted"/>
<evidence type="ECO:0000256" key="2">
    <source>
        <dbReference type="ARBA" id="ARBA00023125"/>
    </source>
</evidence>
<evidence type="ECO:0000313" key="5">
    <source>
        <dbReference type="EMBL" id="MDA4844333.1"/>
    </source>
</evidence>
<gene>
    <name evidence="5" type="ORF">OOZ53_03185</name>
</gene>
<organism evidence="5 6">
    <name type="scientific">Hoeflea poritis</name>
    <dbReference type="NCBI Taxonomy" id="2993659"/>
    <lineage>
        <taxon>Bacteria</taxon>
        <taxon>Pseudomonadati</taxon>
        <taxon>Pseudomonadota</taxon>
        <taxon>Alphaproteobacteria</taxon>
        <taxon>Hyphomicrobiales</taxon>
        <taxon>Rhizobiaceae</taxon>
        <taxon>Hoeflea</taxon>
    </lineage>
</organism>
<keyword evidence="2" id="KW-0238">DNA-binding</keyword>
<evidence type="ECO:0000259" key="4">
    <source>
        <dbReference type="PROSITE" id="PS50995"/>
    </source>
</evidence>
<dbReference type="SUPFAM" id="SSF46785">
    <property type="entry name" value="Winged helix' DNA-binding domain"/>
    <property type="match status" value="1"/>
</dbReference>
<comment type="caution">
    <text evidence="5">The sequence shown here is derived from an EMBL/GenBank/DDBJ whole genome shotgun (WGS) entry which is preliminary data.</text>
</comment>
<dbReference type="PRINTS" id="PR00598">
    <property type="entry name" value="HTHMARR"/>
</dbReference>
<feature type="domain" description="HTH marR-type" evidence="4">
    <location>
        <begin position="1"/>
        <end position="145"/>
    </location>
</feature>
<name>A0ABT4VHZ2_9HYPH</name>
<dbReference type="SMART" id="SM00347">
    <property type="entry name" value="HTH_MARR"/>
    <property type="match status" value="1"/>
</dbReference>
<dbReference type="PANTHER" id="PTHR42756">
    <property type="entry name" value="TRANSCRIPTIONAL REGULATOR, MARR"/>
    <property type="match status" value="1"/>
</dbReference>
<keyword evidence="6" id="KW-1185">Reference proteome</keyword>
<dbReference type="Gene3D" id="1.10.10.10">
    <property type="entry name" value="Winged helix-like DNA-binding domain superfamily/Winged helix DNA-binding domain"/>
    <property type="match status" value="1"/>
</dbReference>
<dbReference type="PROSITE" id="PS50995">
    <property type="entry name" value="HTH_MARR_2"/>
    <property type="match status" value="1"/>
</dbReference>
<evidence type="ECO:0000256" key="3">
    <source>
        <dbReference type="ARBA" id="ARBA00023163"/>
    </source>
</evidence>
<dbReference type="Proteomes" id="UP001148313">
    <property type="component" value="Unassembled WGS sequence"/>
</dbReference>